<reference evidence="1" key="1">
    <citation type="submission" date="2020-09" db="EMBL/GenBank/DDBJ databases">
        <title>Genome-Enabled Discovery of Anthraquinone Biosynthesis in Senna tora.</title>
        <authorList>
            <person name="Kang S.-H."/>
            <person name="Pandey R.P."/>
            <person name="Lee C.-M."/>
            <person name="Sim J.-S."/>
            <person name="Jeong J.-T."/>
            <person name="Choi B.-S."/>
            <person name="Jung M."/>
            <person name="Ginzburg D."/>
            <person name="Zhao K."/>
            <person name="Won S.Y."/>
            <person name="Oh T.-J."/>
            <person name="Yu Y."/>
            <person name="Kim N.-H."/>
            <person name="Lee O.R."/>
            <person name="Lee T.-H."/>
            <person name="Bashyal P."/>
            <person name="Kim T.-S."/>
            <person name="Lee W.-H."/>
            <person name="Kawkins C."/>
            <person name="Kim C.-K."/>
            <person name="Kim J.S."/>
            <person name="Ahn B.O."/>
            <person name="Rhee S.Y."/>
            <person name="Sohng J.K."/>
        </authorList>
    </citation>
    <scope>NUCLEOTIDE SEQUENCE</scope>
    <source>
        <tissue evidence="1">Leaf</tissue>
    </source>
</reference>
<proteinExistence type="predicted"/>
<keyword evidence="2" id="KW-1185">Reference proteome</keyword>
<dbReference type="AlphaFoldDB" id="A0A834SID7"/>
<dbReference type="EMBL" id="JAAIUW010000013">
    <property type="protein sequence ID" value="KAF7804713.1"/>
    <property type="molecule type" value="Genomic_DNA"/>
</dbReference>
<evidence type="ECO:0000313" key="1">
    <source>
        <dbReference type="EMBL" id="KAF7804713.1"/>
    </source>
</evidence>
<organism evidence="1 2">
    <name type="scientific">Senna tora</name>
    <dbReference type="NCBI Taxonomy" id="362788"/>
    <lineage>
        <taxon>Eukaryota</taxon>
        <taxon>Viridiplantae</taxon>
        <taxon>Streptophyta</taxon>
        <taxon>Embryophyta</taxon>
        <taxon>Tracheophyta</taxon>
        <taxon>Spermatophyta</taxon>
        <taxon>Magnoliopsida</taxon>
        <taxon>eudicotyledons</taxon>
        <taxon>Gunneridae</taxon>
        <taxon>Pentapetalae</taxon>
        <taxon>rosids</taxon>
        <taxon>fabids</taxon>
        <taxon>Fabales</taxon>
        <taxon>Fabaceae</taxon>
        <taxon>Caesalpinioideae</taxon>
        <taxon>Cassia clade</taxon>
        <taxon>Senna</taxon>
    </lineage>
</organism>
<gene>
    <name evidence="1" type="ORF">G2W53_043824</name>
</gene>
<accession>A0A834SID7</accession>
<dbReference type="Proteomes" id="UP000634136">
    <property type="component" value="Unassembled WGS sequence"/>
</dbReference>
<protein>
    <submittedName>
        <fullName evidence="1">Uncharacterized protein</fullName>
    </submittedName>
</protein>
<comment type="caution">
    <text evidence="1">The sequence shown here is derived from an EMBL/GenBank/DDBJ whole genome shotgun (WGS) entry which is preliminary data.</text>
</comment>
<evidence type="ECO:0000313" key="2">
    <source>
        <dbReference type="Proteomes" id="UP000634136"/>
    </source>
</evidence>
<sequence>MPKHFTRPESRDRRADEQE</sequence>
<name>A0A834SID7_9FABA</name>